<dbReference type="PROSITE" id="PS51375">
    <property type="entry name" value="PPR"/>
    <property type="match status" value="1"/>
</dbReference>
<feature type="region of interest" description="Disordered" evidence="3">
    <location>
        <begin position="187"/>
        <end position="206"/>
    </location>
</feature>
<dbReference type="InterPro" id="IPR002885">
    <property type="entry name" value="PPR_rpt"/>
</dbReference>
<protein>
    <submittedName>
        <fullName evidence="4">Nucleotide-diphospho-sugar transferase</fullName>
    </submittedName>
</protein>
<dbReference type="InterPro" id="IPR046960">
    <property type="entry name" value="PPR_At4g14850-like_plant"/>
</dbReference>
<proteinExistence type="predicted"/>
<feature type="compositionally biased region" description="Low complexity" evidence="3">
    <location>
        <begin position="188"/>
        <end position="198"/>
    </location>
</feature>
<feature type="region of interest" description="Disordered" evidence="3">
    <location>
        <begin position="108"/>
        <end position="165"/>
    </location>
</feature>
<evidence type="ECO:0000256" key="2">
    <source>
        <dbReference type="PROSITE-ProRule" id="PRU00708"/>
    </source>
</evidence>
<keyword evidence="1" id="KW-0677">Repeat</keyword>
<dbReference type="GO" id="GO:0016740">
    <property type="term" value="F:transferase activity"/>
    <property type="evidence" value="ECO:0007669"/>
    <property type="project" value="UniProtKB-KW"/>
</dbReference>
<keyword evidence="5" id="KW-1185">Reference proteome</keyword>
<dbReference type="InterPro" id="IPR011990">
    <property type="entry name" value="TPR-like_helical_dom_sf"/>
</dbReference>
<dbReference type="EMBL" id="BQNB010011863">
    <property type="protein sequence ID" value="GJS96134.1"/>
    <property type="molecule type" value="Genomic_DNA"/>
</dbReference>
<dbReference type="Gene3D" id="1.25.40.10">
    <property type="entry name" value="Tetratricopeptide repeat domain"/>
    <property type="match status" value="1"/>
</dbReference>
<organism evidence="4 5">
    <name type="scientific">Tanacetum coccineum</name>
    <dbReference type="NCBI Taxonomy" id="301880"/>
    <lineage>
        <taxon>Eukaryota</taxon>
        <taxon>Viridiplantae</taxon>
        <taxon>Streptophyta</taxon>
        <taxon>Embryophyta</taxon>
        <taxon>Tracheophyta</taxon>
        <taxon>Spermatophyta</taxon>
        <taxon>Magnoliopsida</taxon>
        <taxon>eudicotyledons</taxon>
        <taxon>Gunneridae</taxon>
        <taxon>Pentapetalae</taxon>
        <taxon>asterids</taxon>
        <taxon>campanulids</taxon>
        <taxon>Asterales</taxon>
        <taxon>Asteraceae</taxon>
        <taxon>Asteroideae</taxon>
        <taxon>Anthemideae</taxon>
        <taxon>Anthemidinae</taxon>
        <taxon>Tanacetum</taxon>
    </lineage>
</organism>
<comment type="caution">
    <text evidence="4">The sequence shown here is derived from an EMBL/GenBank/DDBJ whole genome shotgun (WGS) entry which is preliminary data.</text>
</comment>
<gene>
    <name evidence="4" type="ORF">Tco_0803102</name>
</gene>
<dbReference type="NCBIfam" id="TIGR00756">
    <property type="entry name" value="PPR"/>
    <property type="match status" value="1"/>
</dbReference>
<reference evidence="4" key="2">
    <citation type="submission" date="2022-01" db="EMBL/GenBank/DDBJ databases">
        <authorList>
            <person name="Yamashiro T."/>
            <person name="Shiraishi A."/>
            <person name="Satake H."/>
            <person name="Nakayama K."/>
        </authorList>
    </citation>
    <scope>NUCLEOTIDE SEQUENCE</scope>
</reference>
<evidence type="ECO:0000313" key="5">
    <source>
        <dbReference type="Proteomes" id="UP001151760"/>
    </source>
</evidence>
<evidence type="ECO:0000313" key="4">
    <source>
        <dbReference type="EMBL" id="GJS96134.1"/>
    </source>
</evidence>
<dbReference type="Pfam" id="PF13041">
    <property type="entry name" value="PPR_2"/>
    <property type="match status" value="1"/>
</dbReference>
<accession>A0ABQ5A0Q4</accession>
<dbReference type="Proteomes" id="UP001151760">
    <property type="component" value="Unassembled WGS sequence"/>
</dbReference>
<feature type="repeat" description="PPR" evidence="2">
    <location>
        <begin position="17"/>
        <end position="51"/>
    </location>
</feature>
<reference evidence="4" key="1">
    <citation type="journal article" date="2022" name="Int. J. Mol. Sci.">
        <title>Draft Genome of Tanacetum Coccineum: Genomic Comparison of Closely Related Tanacetum-Family Plants.</title>
        <authorList>
            <person name="Yamashiro T."/>
            <person name="Shiraishi A."/>
            <person name="Nakayama K."/>
            <person name="Satake H."/>
        </authorList>
    </citation>
    <scope>NUCLEOTIDE SEQUENCE</scope>
</reference>
<evidence type="ECO:0000256" key="1">
    <source>
        <dbReference type="ARBA" id="ARBA00022737"/>
    </source>
</evidence>
<dbReference type="PANTHER" id="PTHR47926">
    <property type="entry name" value="PENTATRICOPEPTIDE REPEAT-CONTAINING PROTEIN"/>
    <property type="match status" value="1"/>
</dbReference>
<evidence type="ECO:0000256" key="3">
    <source>
        <dbReference type="SAM" id="MobiDB-lite"/>
    </source>
</evidence>
<dbReference type="PANTHER" id="PTHR47926:SF347">
    <property type="entry name" value="PENTATRICOPEPTIDE REPEAT-CONTAINING PROTEIN"/>
    <property type="match status" value="1"/>
</dbReference>
<sequence length="334" mass="37122">MVPVRYQNGTVLIPNKDVTTWTSMITGYAIHGRAKEALVLFKAMTDSKVVPNDVTFIHLKDNIVVAMPKITREGHYTCNVRVEYEWKPPRCSSYKVFGHIHEECPKNTGAGEKKIMKKPSQTSRGVSLGPKMGFKPQKEYRPVLKKPNASSSGNKKKGVKPTIEVSNSNPFDVLNSVDNDVEFGTNGGTTNLVNNGATSSGSSSMNIDNDGEFASNTPIGVKIDKIERQICEGKLRLLDNDGNLIVPTGVVESDSEVEVVFDETVNLRISTSGKDGSNKCYETNSFLEQLKDSYPDNDDYDPYDDDMYENHDLSKHLQSICDDLDITVRDRKKK</sequence>
<keyword evidence="4" id="KW-0808">Transferase</keyword>
<name>A0ABQ5A0Q4_9ASTR</name>